<evidence type="ECO:0000313" key="3">
    <source>
        <dbReference type="EMBL" id="RJG42124.1"/>
    </source>
</evidence>
<gene>
    <name evidence="3" type="ORF">D1Z90_14360</name>
</gene>
<evidence type="ECO:0008006" key="5">
    <source>
        <dbReference type="Google" id="ProtNLM"/>
    </source>
</evidence>
<dbReference type="AlphaFoldDB" id="A0A418YC79"/>
<sequence length="587" mass="63383">MEIKRLNKVKAKRNLKAAVCALTVMSSWFASMATAASSGESSTQKSMPSFACLNPPSVSDFVPGDTSITSQNGVNCFAWQVFIGLNWPADTTIPGQPSSSAKDTDFGKPGNGKTQPVSTWETYANSDAVFLPDGAKPKPFGAQSSPWGDGPAPESCASDEKAYRIMSSSRKVSFSKGSDATFNMSGDLAQAFPSDNPNWLADKRGNLVYYEILFSKDQYDFIVDNELYNTNGQVDMIKAHKNIAMPLGVGVKPSDNITLGGLELKAAWLELENPDAGNWKTDYKLTTASIYDETTQTCSDKTLALVGLHIIHKTASQPQWVWATFEHKMNAPDNADLATAKNLKDYNFYSESCTEMNVPSQCTAKTVNNMPVTKTSCDVNVSPAFYLDNTKDCAPYPIQVSRLFKIKDTTDNKVASINAAAQALIAVANADSVFTNYQLVNTLWSSAAVNDNSPPGNPPVTPLSISGITPTLSETPVANTMLETYAQGFNCLSCHASASVAQKAEEELGKSYASDYSFVFSLANSLPSLSCYWMENYGNFSWVSAPQGKLSKQQCYDLNSCGDGGKQSGGGCYKWASGPDQPAQPWK</sequence>
<feature type="chain" id="PRO_5019283383" description="Cytochrome c family protein" evidence="2">
    <location>
        <begin position="36"/>
        <end position="587"/>
    </location>
</feature>
<protein>
    <recommendedName>
        <fullName evidence="5">Cytochrome c family protein</fullName>
    </recommendedName>
</protein>
<evidence type="ECO:0000313" key="4">
    <source>
        <dbReference type="Proteomes" id="UP000283255"/>
    </source>
</evidence>
<dbReference type="EMBL" id="QZCH01000020">
    <property type="protein sequence ID" value="RJG42124.1"/>
    <property type="molecule type" value="Genomic_DNA"/>
</dbReference>
<dbReference type="OrthoDB" id="280897at2"/>
<dbReference type="Proteomes" id="UP000283255">
    <property type="component" value="Unassembled WGS sequence"/>
</dbReference>
<keyword evidence="2" id="KW-0732">Signal</keyword>
<reference evidence="3 4" key="2">
    <citation type="submission" date="2019-01" db="EMBL/GenBank/DDBJ databases">
        <title>Motilimonas pumilus sp. nov., isolated from the gut of sea cucumber (Apostichopus japonicus).</title>
        <authorList>
            <person name="Wang F.-Q."/>
            <person name="Ren L.-H."/>
            <person name="Lin Y.-W."/>
            <person name="Sun G.-H."/>
            <person name="Du Z.-J."/>
            <person name="Zhao J.-X."/>
            <person name="Liu X.-J."/>
            <person name="Liu L.-J."/>
        </authorList>
    </citation>
    <scope>NUCLEOTIDE SEQUENCE [LARGE SCALE GENOMIC DNA]</scope>
    <source>
        <strain evidence="3 4">PLHSC7-2</strain>
    </source>
</reference>
<reference evidence="3 4" key="1">
    <citation type="submission" date="2018-09" db="EMBL/GenBank/DDBJ databases">
        <authorList>
            <person name="Wang F."/>
        </authorList>
    </citation>
    <scope>NUCLEOTIDE SEQUENCE [LARGE SCALE GENOMIC DNA]</scope>
    <source>
        <strain evidence="3 4">PLHSC7-2</strain>
    </source>
</reference>
<accession>A0A418YC79</accession>
<organism evidence="3 4">
    <name type="scientific">Motilimonas pumila</name>
    <dbReference type="NCBI Taxonomy" id="2303987"/>
    <lineage>
        <taxon>Bacteria</taxon>
        <taxon>Pseudomonadati</taxon>
        <taxon>Pseudomonadota</taxon>
        <taxon>Gammaproteobacteria</taxon>
        <taxon>Alteromonadales</taxon>
        <taxon>Alteromonadales genera incertae sedis</taxon>
        <taxon>Motilimonas</taxon>
    </lineage>
</organism>
<name>A0A418YC79_9GAMM</name>
<evidence type="ECO:0000256" key="2">
    <source>
        <dbReference type="SAM" id="SignalP"/>
    </source>
</evidence>
<comment type="caution">
    <text evidence="3">The sequence shown here is derived from an EMBL/GenBank/DDBJ whole genome shotgun (WGS) entry which is preliminary data.</text>
</comment>
<feature type="region of interest" description="Disordered" evidence="1">
    <location>
        <begin position="93"/>
        <end position="118"/>
    </location>
</feature>
<keyword evidence="4" id="KW-1185">Reference proteome</keyword>
<dbReference type="RefSeq" id="WP_119911476.1">
    <property type="nucleotide sequence ID" value="NZ_QZCH01000020.1"/>
</dbReference>
<proteinExistence type="predicted"/>
<evidence type="ECO:0000256" key="1">
    <source>
        <dbReference type="SAM" id="MobiDB-lite"/>
    </source>
</evidence>
<feature type="signal peptide" evidence="2">
    <location>
        <begin position="1"/>
        <end position="35"/>
    </location>
</feature>